<protein>
    <submittedName>
        <fullName evidence="6">Sigma54 specific transcriptional regulator, Fis family</fullName>
    </submittedName>
</protein>
<dbReference type="InterPro" id="IPR058031">
    <property type="entry name" value="AAA_lid_NorR"/>
</dbReference>
<evidence type="ECO:0000256" key="2">
    <source>
        <dbReference type="ARBA" id="ARBA00022840"/>
    </source>
</evidence>
<dbReference type="PANTHER" id="PTHR32071:SF57">
    <property type="entry name" value="C4-DICARBOXYLATE TRANSPORT TRANSCRIPTIONAL REGULATORY PROTEIN DCTD"/>
    <property type="match status" value="1"/>
</dbReference>
<evidence type="ECO:0000313" key="7">
    <source>
        <dbReference type="Proteomes" id="UP000006804"/>
    </source>
</evidence>
<dbReference type="InterPro" id="IPR002197">
    <property type="entry name" value="HTH_Fis"/>
</dbReference>
<dbReference type="Pfam" id="PF25601">
    <property type="entry name" value="AAA_lid_14"/>
    <property type="match status" value="1"/>
</dbReference>
<gene>
    <name evidence="6" type="ORF">Theth_0970</name>
</gene>
<dbReference type="RefSeq" id="WP_013932273.1">
    <property type="nucleotide sequence ID" value="NC_015707.1"/>
</dbReference>
<dbReference type="SUPFAM" id="SSF52540">
    <property type="entry name" value="P-loop containing nucleoside triphosphate hydrolases"/>
    <property type="match status" value="1"/>
</dbReference>
<keyword evidence="7" id="KW-1185">Reference proteome</keyword>
<dbReference type="Proteomes" id="UP000006804">
    <property type="component" value="Chromosome"/>
</dbReference>
<evidence type="ECO:0000313" key="6">
    <source>
        <dbReference type="EMBL" id="AEH51053.1"/>
    </source>
</evidence>
<dbReference type="SUPFAM" id="SSF46689">
    <property type="entry name" value="Homeodomain-like"/>
    <property type="match status" value="1"/>
</dbReference>
<evidence type="ECO:0000259" key="5">
    <source>
        <dbReference type="PROSITE" id="PS50045"/>
    </source>
</evidence>
<dbReference type="Gene3D" id="1.10.10.60">
    <property type="entry name" value="Homeodomain-like"/>
    <property type="match status" value="1"/>
</dbReference>
<dbReference type="PRINTS" id="PR01590">
    <property type="entry name" value="HTHFIS"/>
</dbReference>
<dbReference type="eggNOG" id="COG3829">
    <property type="taxonomic scope" value="Bacteria"/>
</dbReference>
<accession>F7YYM1</accession>
<keyword evidence="3" id="KW-0805">Transcription regulation</keyword>
<dbReference type="Pfam" id="PF02954">
    <property type="entry name" value="HTH_8"/>
    <property type="match status" value="1"/>
</dbReference>
<keyword evidence="1" id="KW-0547">Nucleotide-binding</keyword>
<dbReference type="OrthoDB" id="36846at2"/>
<dbReference type="HOGENOM" id="CLU_849752_0_0_0"/>
<evidence type="ECO:0000256" key="1">
    <source>
        <dbReference type="ARBA" id="ARBA00022741"/>
    </source>
</evidence>
<evidence type="ECO:0000256" key="4">
    <source>
        <dbReference type="ARBA" id="ARBA00023163"/>
    </source>
</evidence>
<dbReference type="GO" id="GO:0006355">
    <property type="term" value="P:regulation of DNA-templated transcription"/>
    <property type="evidence" value="ECO:0007669"/>
    <property type="project" value="InterPro"/>
</dbReference>
<feature type="domain" description="Sigma-54 factor interaction" evidence="5">
    <location>
        <begin position="167"/>
        <end position="235"/>
    </location>
</feature>
<dbReference type="PANTHER" id="PTHR32071">
    <property type="entry name" value="TRANSCRIPTIONAL REGULATORY PROTEIN"/>
    <property type="match status" value="1"/>
</dbReference>
<dbReference type="InterPro" id="IPR002078">
    <property type="entry name" value="Sigma_54_int"/>
</dbReference>
<reference evidence="6 7" key="1">
    <citation type="submission" date="2010-11" db="EMBL/GenBank/DDBJ databases">
        <title>The complete genome of Thermotoga thermarum DSM 5069.</title>
        <authorList>
            <consortium name="US DOE Joint Genome Institute (JGI-PGF)"/>
            <person name="Lucas S."/>
            <person name="Copeland A."/>
            <person name="Lapidus A."/>
            <person name="Bruce D."/>
            <person name="Goodwin L."/>
            <person name="Pitluck S."/>
            <person name="Kyrpides N."/>
            <person name="Mavromatis K."/>
            <person name="Ivanova N."/>
            <person name="Zeytun A."/>
            <person name="Brettin T."/>
            <person name="Detter J.C."/>
            <person name="Tapia R."/>
            <person name="Han C."/>
            <person name="Land M."/>
            <person name="Hauser L."/>
            <person name="Markowitz V."/>
            <person name="Cheng J.-F."/>
            <person name="Hugenholtz P."/>
            <person name="Woyke T."/>
            <person name="Wu D."/>
            <person name="Spring S."/>
            <person name="Schroeder M."/>
            <person name="Brambilla E."/>
            <person name="Klenk H.-P."/>
            <person name="Eisen J.A."/>
        </authorList>
    </citation>
    <scope>NUCLEOTIDE SEQUENCE [LARGE SCALE GENOMIC DNA]</scope>
    <source>
        <strain evidence="6 7">DSM 5069</strain>
    </source>
</reference>
<sequence length="312" mass="36444" precursor="true">MIRVLLPWQLSSLTLPTTLEKIHVEFYVDQKEYERKLMEDFWDIIYGPFDERQRSAVFVSNVESFLIAIKYVEIRSKFDECKRTSDILDKHIELQGVKIVETLKTLKKLQIQKPDCFVIVAENGIQVEAYVDYFSNSCYQQVAEKLYKVILDGKKVDIITSSSPIENLINVSIPPLRERKEDIPYMVDKALSWIHQKHKNITVVFPDQHVMRLLTSYNWPGNTEELVRVIYRYASGEDIISCLKDSITVDDIKSMSMREYVSEIVAQVEKQLIQDALQKTSWNRKKAAAMLGLNYKTLSYKIKKYGIKRTKP</sequence>
<keyword evidence="4" id="KW-0804">Transcription</keyword>
<dbReference type="GO" id="GO:0043565">
    <property type="term" value="F:sequence-specific DNA binding"/>
    <property type="evidence" value="ECO:0007669"/>
    <property type="project" value="InterPro"/>
</dbReference>
<dbReference type="EMBL" id="CP002351">
    <property type="protein sequence ID" value="AEH51053.1"/>
    <property type="molecule type" value="Genomic_DNA"/>
</dbReference>
<dbReference type="STRING" id="688269.Theth_0970"/>
<dbReference type="Gene3D" id="1.10.8.60">
    <property type="match status" value="1"/>
</dbReference>
<dbReference type="AlphaFoldDB" id="F7YYM1"/>
<keyword evidence="2" id="KW-0067">ATP-binding</keyword>
<dbReference type="PATRIC" id="fig|688269.3.peg.994"/>
<dbReference type="InterPro" id="IPR009057">
    <property type="entry name" value="Homeodomain-like_sf"/>
</dbReference>
<dbReference type="InterPro" id="IPR027417">
    <property type="entry name" value="P-loop_NTPase"/>
</dbReference>
<dbReference type="GO" id="GO:0005524">
    <property type="term" value="F:ATP binding"/>
    <property type="evidence" value="ECO:0007669"/>
    <property type="project" value="UniProtKB-KW"/>
</dbReference>
<name>F7YYM1_9THEM</name>
<organism evidence="6 7">
    <name type="scientific">Pseudothermotoga thermarum DSM 5069</name>
    <dbReference type="NCBI Taxonomy" id="688269"/>
    <lineage>
        <taxon>Bacteria</taxon>
        <taxon>Thermotogati</taxon>
        <taxon>Thermotogota</taxon>
        <taxon>Thermotogae</taxon>
        <taxon>Thermotogales</taxon>
        <taxon>Thermotogaceae</taxon>
        <taxon>Pseudothermotoga</taxon>
    </lineage>
</organism>
<evidence type="ECO:0000256" key="3">
    <source>
        <dbReference type="ARBA" id="ARBA00023015"/>
    </source>
</evidence>
<dbReference type="PROSITE" id="PS50045">
    <property type="entry name" value="SIGMA54_INTERACT_4"/>
    <property type="match status" value="1"/>
</dbReference>
<proteinExistence type="predicted"/>
<dbReference type="KEGG" id="tta:Theth_0970"/>